<dbReference type="Gramene" id="OE9A036022T1">
    <property type="protein sequence ID" value="OE9A036022C1"/>
    <property type="gene ID" value="OE9A036022"/>
</dbReference>
<keyword evidence="2" id="KW-1185">Reference proteome</keyword>
<evidence type="ECO:0000313" key="1">
    <source>
        <dbReference type="EMBL" id="CAA2960576.1"/>
    </source>
</evidence>
<organism evidence="1 2">
    <name type="scientific">Olea europaea subsp. europaea</name>
    <dbReference type="NCBI Taxonomy" id="158383"/>
    <lineage>
        <taxon>Eukaryota</taxon>
        <taxon>Viridiplantae</taxon>
        <taxon>Streptophyta</taxon>
        <taxon>Embryophyta</taxon>
        <taxon>Tracheophyta</taxon>
        <taxon>Spermatophyta</taxon>
        <taxon>Magnoliopsida</taxon>
        <taxon>eudicotyledons</taxon>
        <taxon>Gunneridae</taxon>
        <taxon>Pentapetalae</taxon>
        <taxon>asterids</taxon>
        <taxon>lamiids</taxon>
        <taxon>Lamiales</taxon>
        <taxon>Oleaceae</taxon>
        <taxon>Oleeae</taxon>
        <taxon>Olea</taxon>
    </lineage>
</organism>
<reference evidence="1 2" key="1">
    <citation type="submission" date="2019-12" db="EMBL/GenBank/DDBJ databases">
        <authorList>
            <person name="Alioto T."/>
            <person name="Alioto T."/>
            <person name="Gomez Garrido J."/>
        </authorList>
    </citation>
    <scope>NUCLEOTIDE SEQUENCE [LARGE SCALE GENOMIC DNA]</scope>
</reference>
<dbReference type="EMBL" id="CACTIH010000420">
    <property type="protein sequence ID" value="CAA2960576.1"/>
    <property type="molecule type" value="Genomic_DNA"/>
</dbReference>
<dbReference type="Proteomes" id="UP000594638">
    <property type="component" value="Unassembled WGS sequence"/>
</dbReference>
<protein>
    <submittedName>
        <fullName evidence="1">Uncharacterized protein At3g50808</fullName>
    </submittedName>
</protein>
<dbReference type="PANTHER" id="PTHR33740:SF1">
    <property type="entry name" value="SLH DOMAIN PROTEIN"/>
    <property type="match status" value="1"/>
</dbReference>
<comment type="caution">
    <text evidence="1">The sequence shown here is derived from an EMBL/GenBank/DDBJ whole genome shotgun (WGS) entry which is preliminary data.</text>
</comment>
<dbReference type="PANTHER" id="PTHR33740">
    <property type="entry name" value="GPI-ANCHORED ADHESIN-LIKE PROTEIN"/>
    <property type="match status" value="1"/>
</dbReference>
<proteinExistence type="predicted"/>
<evidence type="ECO:0000313" key="2">
    <source>
        <dbReference type="Proteomes" id="UP000594638"/>
    </source>
</evidence>
<dbReference type="AlphaFoldDB" id="A0A8S0Q790"/>
<name>A0A8S0Q790_OLEEU</name>
<sequence length="149" mass="16840">MSENLASEQSKYINEQHGVQDALWNLQVKYGGLLDEKSILEAELEASRRLRSWIVDKARKSQILDKVLEEAGRRNSRCDRRKNLVVEYLYRSRDEQVKRSLLYSCQRALNIVLASSVMSYCTPSGSAGGEGKYVILVVKANGNGSRSQL</sequence>
<gene>
    <name evidence="1" type="ORF">OLEA9_A036022</name>
</gene>
<accession>A0A8S0Q790</accession>